<dbReference type="GeneID" id="93089520"/>
<gene>
    <name evidence="1" type="ordered locus">Bamb_3544</name>
</gene>
<dbReference type="Proteomes" id="UP000000662">
    <property type="component" value="Chromosome 2"/>
</dbReference>
<evidence type="ECO:0000313" key="2">
    <source>
        <dbReference type="Proteomes" id="UP000000662"/>
    </source>
</evidence>
<accession>Q0B9S5</accession>
<evidence type="ECO:0000313" key="1">
    <source>
        <dbReference type="EMBL" id="ABI89098.1"/>
    </source>
</evidence>
<keyword evidence="2" id="KW-1185">Reference proteome</keyword>
<dbReference type="EMBL" id="CP000441">
    <property type="protein sequence ID" value="ABI89098.1"/>
    <property type="molecule type" value="Genomic_DNA"/>
</dbReference>
<name>Q0B9S5_BURCM</name>
<dbReference type="PATRIC" id="fig|339670.21.peg.3767"/>
<sequence>MNPIHAARPAVIVLAILALSGCYYTSPYGYAPYYAPAPAVVSQREMPVTSANTGPAASSTPAVPAVPPPADDYAYAYPPAPVYAAPAYVPYPAYYPAYYPGWYGPPVTIGFGFRGYWGGGYRGWHRPWGGGHWGGGHWGGGHWGGGHWGGGHRH</sequence>
<dbReference type="RefSeq" id="WP_011658567.1">
    <property type="nucleotide sequence ID" value="NC_008391.1"/>
</dbReference>
<organism evidence="1 2">
    <name type="scientific">Burkholderia ambifaria (strain ATCC BAA-244 / DSM 16087 / CCUG 44356 / LMG 19182 / AMMD)</name>
    <name type="common">Burkholderia cepacia (strain AMMD)</name>
    <dbReference type="NCBI Taxonomy" id="339670"/>
    <lineage>
        <taxon>Bacteria</taxon>
        <taxon>Pseudomonadati</taxon>
        <taxon>Pseudomonadota</taxon>
        <taxon>Betaproteobacteria</taxon>
        <taxon>Burkholderiales</taxon>
        <taxon>Burkholderiaceae</taxon>
        <taxon>Burkholderia</taxon>
        <taxon>Burkholderia cepacia complex</taxon>
    </lineage>
</organism>
<protein>
    <submittedName>
        <fullName evidence="1">Uncharacterized protein</fullName>
    </submittedName>
</protein>
<proteinExistence type="predicted"/>
<dbReference type="AlphaFoldDB" id="Q0B9S5"/>
<dbReference type="KEGG" id="bam:Bamb_3544"/>
<reference evidence="1" key="1">
    <citation type="submission" date="2006-08" db="EMBL/GenBank/DDBJ databases">
        <title>Complete sequence of Chromosome 2 of Burkholderia cepacia AMMD.</title>
        <authorList>
            <consortium name="US DOE Joint Genome Institute"/>
            <person name="Copeland A."/>
            <person name="Lucas S."/>
            <person name="Lapidus A."/>
            <person name="Barry K."/>
            <person name="Detter J.C."/>
            <person name="Glavina del Rio T."/>
            <person name="Hammon N."/>
            <person name="Israni S."/>
            <person name="Pitluck S."/>
            <person name="Bruce D."/>
            <person name="Chain P."/>
            <person name="Malfatti S."/>
            <person name="Shin M."/>
            <person name="Vergez L."/>
            <person name="Schmutz J."/>
            <person name="Larimer F."/>
            <person name="Land M."/>
            <person name="Hauser L."/>
            <person name="Kyrpides N."/>
            <person name="Kim E."/>
            <person name="Parke J."/>
            <person name="Coenye T."/>
            <person name="Konstantinidis K."/>
            <person name="Ramette A."/>
            <person name="Tiedje J."/>
            <person name="Richardson P."/>
        </authorList>
    </citation>
    <scope>NUCLEOTIDE SEQUENCE</scope>
    <source>
        <strain evidence="1">AMMD</strain>
    </source>
</reference>